<accession>A0A3A8IE08</accession>
<evidence type="ECO:0000313" key="2">
    <source>
        <dbReference type="Proteomes" id="UP000563426"/>
    </source>
</evidence>
<evidence type="ECO:0000313" key="1">
    <source>
        <dbReference type="EMBL" id="NOK37809.1"/>
    </source>
</evidence>
<dbReference type="RefSeq" id="WP_120524180.1">
    <property type="nucleotide sequence ID" value="NZ_JABFJV010000256.1"/>
</dbReference>
<dbReference type="EMBL" id="JABFJV010000256">
    <property type="protein sequence ID" value="NOK37809.1"/>
    <property type="molecule type" value="Genomic_DNA"/>
</dbReference>
<organism evidence="1 2">
    <name type="scientific">Corallococcus exercitus</name>
    <dbReference type="NCBI Taxonomy" id="2316736"/>
    <lineage>
        <taxon>Bacteria</taxon>
        <taxon>Pseudomonadati</taxon>
        <taxon>Myxococcota</taxon>
        <taxon>Myxococcia</taxon>
        <taxon>Myxococcales</taxon>
        <taxon>Cystobacterineae</taxon>
        <taxon>Myxococcaceae</taxon>
        <taxon>Corallococcus</taxon>
    </lineage>
</organism>
<comment type="caution">
    <text evidence="1">The sequence shown here is derived from an EMBL/GenBank/DDBJ whole genome shotgun (WGS) entry which is preliminary data.</text>
</comment>
<proteinExistence type="predicted"/>
<dbReference type="OrthoDB" id="5516868at2"/>
<dbReference type="AlphaFoldDB" id="A0A3A8IE08"/>
<keyword evidence="2" id="KW-1185">Reference proteome</keyword>
<sequence length="127" mass="14258">MEQAARERITLVEVLERTAPFDVFTATIQAAVQRLETEGVSTLLSIQFHARPEDTEVGAVITFADSRRVMEHIRMISGWPEFKALLGVARPVDVRVYGRLGEEAQAWLRTMNVVSKVFESPVAGFVR</sequence>
<protein>
    <submittedName>
        <fullName evidence="1">Uncharacterized protein</fullName>
    </submittedName>
</protein>
<gene>
    <name evidence="1" type="ORF">HMI49_31880</name>
</gene>
<dbReference type="Proteomes" id="UP000563426">
    <property type="component" value="Unassembled WGS sequence"/>
</dbReference>
<name>A0A3A8IE08_9BACT</name>
<reference evidence="1 2" key="1">
    <citation type="submission" date="2020-05" db="EMBL/GenBank/DDBJ databases">
        <authorList>
            <person name="Whitworth D."/>
        </authorList>
    </citation>
    <scope>NUCLEOTIDE SEQUENCE [LARGE SCALE GENOMIC DNA]</scope>
    <source>
        <strain evidence="1 2">AB043B</strain>
    </source>
</reference>